<sequence length="67" mass="7411">MKQSWTPPSGAVYSVRGPWAIENCMQWIGFNPSDEYYSYCSISYIVLHNSITLQLAIASLPQSAAPA</sequence>
<evidence type="ECO:0000313" key="2">
    <source>
        <dbReference type="Proteomes" id="UP000007264"/>
    </source>
</evidence>
<evidence type="ECO:0000313" key="1">
    <source>
        <dbReference type="EMBL" id="EIE22060.1"/>
    </source>
</evidence>
<dbReference type="AlphaFoldDB" id="I0YUJ1"/>
<name>I0YUJ1_COCSC</name>
<protein>
    <submittedName>
        <fullName evidence="1">Uncharacterized protein</fullName>
    </submittedName>
</protein>
<reference evidence="1 2" key="1">
    <citation type="journal article" date="2012" name="Genome Biol.">
        <title>The genome of the polar eukaryotic microalga coccomyxa subellipsoidea reveals traits of cold adaptation.</title>
        <authorList>
            <person name="Blanc G."/>
            <person name="Agarkova I."/>
            <person name="Grimwood J."/>
            <person name="Kuo A."/>
            <person name="Brueggeman A."/>
            <person name="Dunigan D."/>
            <person name="Gurnon J."/>
            <person name="Ladunga I."/>
            <person name="Lindquist E."/>
            <person name="Lucas S."/>
            <person name="Pangilinan J."/>
            <person name="Proschold T."/>
            <person name="Salamov A."/>
            <person name="Schmutz J."/>
            <person name="Weeks D."/>
            <person name="Yamada T."/>
            <person name="Claverie J.M."/>
            <person name="Grigoriev I."/>
            <person name="Van Etten J."/>
            <person name="Lomsadze A."/>
            <person name="Borodovsky M."/>
        </authorList>
    </citation>
    <scope>NUCLEOTIDE SEQUENCE [LARGE SCALE GENOMIC DNA]</scope>
    <source>
        <strain evidence="1 2">C-169</strain>
    </source>
</reference>
<dbReference type="GeneID" id="17040045"/>
<keyword evidence="2" id="KW-1185">Reference proteome</keyword>
<dbReference type="EMBL" id="AGSI01000011">
    <property type="protein sequence ID" value="EIE22060.1"/>
    <property type="molecule type" value="Genomic_DNA"/>
</dbReference>
<gene>
    <name evidence="1" type="ORF">COCSUDRAFT_33628</name>
</gene>
<comment type="caution">
    <text evidence="1">The sequence shown here is derived from an EMBL/GenBank/DDBJ whole genome shotgun (WGS) entry which is preliminary data.</text>
</comment>
<accession>I0YUJ1</accession>
<proteinExistence type="predicted"/>
<dbReference type="Proteomes" id="UP000007264">
    <property type="component" value="Unassembled WGS sequence"/>
</dbReference>
<dbReference type="RefSeq" id="XP_005646604.1">
    <property type="nucleotide sequence ID" value="XM_005646547.1"/>
</dbReference>
<organism evidence="1 2">
    <name type="scientific">Coccomyxa subellipsoidea (strain C-169)</name>
    <name type="common">Green microalga</name>
    <dbReference type="NCBI Taxonomy" id="574566"/>
    <lineage>
        <taxon>Eukaryota</taxon>
        <taxon>Viridiplantae</taxon>
        <taxon>Chlorophyta</taxon>
        <taxon>core chlorophytes</taxon>
        <taxon>Trebouxiophyceae</taxon>
        <taxon>Trebouxiophyceae incertae sedis</taxon>
        <taxon>Coccomyxaceae</taxon>
        <taxon>Coccomyxa</taxon>
        <taxon>Coccomyxa subellipsoidea</taxon>
    </lineage>
</organism>
<dbReference type="KEGG" id="csl:COCSUDRAFT_33628"/>